<dbReference type="InterPro" id="IPR028992">
    <property type="entry name" value="Hedgehog/Intein_dom"/>
</dbReference>
<proteinExistence type="predicted"/>
<accession>A0AA48HHN6</accession>
<gene>
    <name evidence="2" type="ORF">MACH21_19710</name>
</gene>
<evidence type="ECO:0000313" key="3">
    <source>
        <dbReference type="Proteomes" id="UP001337723"/>
    </source>
</evidence>
<dbReference type="Gene3D" id="2.170.16.10">
    <property type="entry name" value="Hedgehog/Intein (Hint) domain"/>
    <property type="match status" value="1"/>
</dbReference>
<evidence type="ECO:0000313" key="2">
    <source>
        <dbReference type="EMBL" id="BDW85794.1"/>
    </source>
</evidence>
<dbReference type="InterPro" id="IPR036844">
    <property type="entry name" value="Hint_dom_sf"/>
</dbReference>
<dbReference type="Proteomes" id="UP001337723">
    <property type="component" value="Chromosome"/>
</dbReference>
<dbReference type="KEGG" id="rmai:MACH21_19710"/>
<evidence type="ECO:0000259" key="1">
    <source>
        <dbReference type="Pfam" id="PF13403"/>
    </source>
</evidence>
<dbReference type="EMBL" id="AP027266">
    <property type="protein sequence ID" value="BDW85794.1"/>
    <property type="molecule type" value="Genomic_DNA"/>
</dbReference>
<dbReference type="Pfam" id="PF13403">
    <property type="entry name" value="Hint_2"/>
    <property type="match status" value="1"/>
</dbReference>
<protein>
    <recommendedName>
        <fullName evidence="1">Hedgehog/Intein (Hint) domain-containing protein</fullName>
    </recommendedName>
</protein>
<dbReference type="SUPFAM" id="SSF51294">
    <property type="entry name" value="Hedgehog/intein (Hint) domain"/>
    <property type="match status" value="1"/>
</dbReference>
<feature type="domain" description="Hedgehog/Intein (Hint)" evidence="1">
    <location>
        <begin position="123"/>
        <end position="259"/>
    </location>
</feature>
<reference evidence="2 3" key="1">
    <citation type="submission" date="2023-01" db="EMBL/GenBank/DDBJ databases">
        <title>Complete genome sequence of Roseicyclus marinus strain Dej080120_10.</title>
        <authorList>
            <person name="Ueki S."/>
            <person name="Maruyama F."/>
        </authorList>
    </citation>
    <scope>NUCLEOTIDE SEQUENCE [LARGE SCALE GENOMIC DNA]</scope>
    <source>
        <strain evidence="2 3">Dej080120_10</strain>
    </source>
</reference>
<name>A0AA48HHN6_9RHOB</name>
<organism evidence="2 3">
    <name type="scientific">Roseicyclus marinus</name>
    <dbReference type="NCBI Taxonomy" id="2161673"/>
    <lineage>
        <taxon>Bacteria</taxon>
        <taxon>Pseudomonadati</taxon>
        <taxon>Pseudomonadota</taxon>
        <taxon>Alphaproteobacteria</taxon>
        <taxon>Rhodobacterales</taxon>
        <taxon>Roseobacteraceae</taxon>
        <taxon>Roseicyclus</taxon>
    </lineage>
</organism>
<dbReference type="AlphaFoldDB" id="A0AA48HHN6"/>
<sequence length="310" mass="32551">MPTTFVFTTQIAVSGANWAGRTRDATIVATVDDGTISPGDQVTIYGLDTSISLFSGIRDGRTATFVGANNFGGATCFIFTVDGLLTNPDAILALANGVTATTDDELRAFANDTTSLTLWDAPVCFLSGTRIAVPGGARAVESLRPGDPVLTADGRVVAVRFNFRQIVSTLFGPAERVCPVRVRAGALGGGLPARDLVVTADHALMIEGVLVNAGALVNGTGIDRVPVTELGGAYVVHHIETEAHDIILAEGVPAETYIEYAGRRVFDNYADYVALYGEERGIVENPAPRVTCARMLPASLRARLGISRAA</sequence>
<dbReference type="RefSeq" id="WP_338271615.1">
    <property type="nucleotide sequence ID" value="NZ_AP027266.1"/>
</dbReference>
<keyword evidence="3" id="KW-1185">Reference proteome</keyword>